<gene>
    <name evidence="2" type="ORF">NWE73_09580</name>
</gene>
<feature type="chain" id="PRO_5046351200" evidence="1">
    <location>
        <begin position="26"/>
        <end position="444"/>
    </location>
</feature>
<dbReference type="Proteomes" id="UP001152321">
    <property type="component" value="Unassembled WGS sequence"/>
</dbReference>
<keyword evidence="1" id="KW-0732">Signal</keyword>
<keyword evidence="3" id="KW-1185">Reference proteome</keyword>
<proteinExistence type="predicted"/>
<evidence type="ECO:0000313" key="3">
    <source>
        <dbReference type="Proteomes" id="UP001152321"/>
    </source>
</evidence>
<feature type="signal peptide" evidence="1">
    <location>
        <begin position="1"/>
        <end position="25"/>
    </location>
</feature>
<sequence>MNFARLSRALLSFLLLLAIPSRVLCAEKHIQSEWTFGVDTQLEEIYFPEDYGQDTNKSLFKLELDPTAKWKYGEHWRFNLRPIFIANPDNKSEREKYYFDPSETYFKFQKNVLSIQVGFNLVTWGVTDGYNPVDIVNSRQIFDPLKTKKQGALSLIISESLSWFDYDFTYIPKARESILPGEQSRWLPREVFVPQVPDNNLVLILPDNLRYTYGSNETLNSALDNNFALRLQKSISIFDFSLSGFDGQALYPIIEPQVTGNIIQVSPKTVVQVNPDVVLNTKSYRVQQGGFSLVSHQWDFLFKYETSYSQPHGDYVNLPGWIHENVLGLEKTFNFSDGTFIGILQYSFLNTEKENDSNISLTEIYRRAWMAGGRISWKEVWTASLLGLYDSVHYSHFEEISIGRRLFDTWTLNLTADFISGSSENPLGLYNKNDSYRLSLSRSF</sequence>
<protein>
    <submittedName>
        <fullName evidence="2">Uncharacterized protein</fullName>
    </submittedName>
</protein>
<evidence type="ECO:0000256" key="1">
    <source>
        <dbReference type="SAM" id="SignalP"/>
    </source>
</evidence>
<accession>A0ABT6DIE5</accession>
<dbReference type="EMBL" id="JANRMI010000002">
    <property type="protein sequence ID" value="MDG0816614.1"/>
    <property type="molecule type" value="Genomic_DNA"/>
</dbReference>
<name>A0ABT6DIE5_9BACT</name>
<dbReference type="RefSeq" id="WP_277578091.1">
    <property type="nucleotide sequence ID" value="NZ_JANRMI010000002.1"/>
</dbReference>
<reference evidence="2" key="1">
    <citation type="submission" date="2022-08" db="EMBL/GenBank/DDBJ databases">
        <title>Novel Bdellovibrio Species Isolated from Svalbard: Designation Bdellovibrio svalbardensis.</title>
        <authorList>
            <person name="Mitchell R.J."/>
            <person name="Choi S.Y."/>
        </authorList>
    </citation>
    <scope>NUCLEOTIDE SEQUENCE</scope>
    <source>
        <strain evidence="2">PAP01</strain>
    </source>
</reference>
<organism evidence="2 3">
    <name type="scientific">Bdellovibrio svalbardensis</name>
    <dbReference type="NCBI Taxonomy" id="2972972"/>
    <lineage>
        <taxon>Bacteria</taxon>
        <taxon>Pseudomonadati</taxon>
        <taxon>Bdellovibrionota</taxon>
        <taxon>Bdellovibrionia</taxon>
        <taxon>Bdellovibrionales</taxon>
        <taxon>Pseudobdellovibrionaceae</taxon>
        <taxon>Bdellovibrio</taxon>
    </lineage>
</organism>
<comment type="caution">
    <text evidence="2">The sequence shown here is derived from an EMBL/GenBank/DDBJ whole genome shotgun (WGS) entry which is preliminary data.</text>
</comment>
<evidence type="ECO:0000313" key="2">
    <source>
        <dbReference type="EMBL" id="MDG0816614.1"/>
    </source>
</evidence>